<protein>
    <submittedName>
        <fullName evidence="1">Uncharacterized protein</fullName>
    </submittedName>
</protein>
<gene>
    <name evidence="1" type="ORF">RhiirA1_476042</name>
</gene>
<evidence type="ECO:0000313" key="2">
    <source>
        <dbReference type="Proteomes" id="UP000232688"/>
    </source>
</evidence>
<dbReference type="EMBL" id="LLXH01002743">
    <property type="protein sequence ID" value="PKC55191.1"/>
    <property type="molecule type" value="Genomic_DNA"/>
</dbReference>
<organism evidence="1 2">
    <name type="scientific">Rhizophagus irregularis</name>
    <dbReference type="NCBI Taxonomy" id="588596"/>
    <lineage>
        <taxon>Eukaryota</taxon>
        <taxon>Fungi</taxon>
        <taxon>Fungi incertae sedis</taxon>
        <taxon>Mucoromycota</taxon>
        <taxon>Glomeromycotina</taxon>
        <taxon>Glomeromycetes</taxon>
        <taxon>Glomerales</taxon>
        <taxon>Glomeraceae</taxon>
        <taxon>Rhizophagus</taxon>
    </lineage>
</organism>
<dbReference type="AlphaFoldDB" id="A0A2N0QVV6"/>
<name>A0A2N0QVV6_9GLOM</name>
<reference evidence="1 2" key="2">
    <citation type="submission" date="2017-10" db="EMBL/GenBank/DDBJ databases">
        <title>Genome analyses suggest a sexual origin of heterokaryosis in a supposedly ancient asexual fungus.</title>
        <authorList>
            <person name="Corradi N."/>
            <person name="Sedzielewska K."/>
            <person name="Noel J."/>
            <person name="Charron P."/>
            <person name="Farinelli L."/>
            <person name="Marton T."/>
            <person name="Kruger M."/>
            <person name="Pelin A."/>
            <person name="Brachmann A."/>
            <person name="Corradi N."/>
        </authorList>
    </citation>
    <scope>NUCLEOTIDE SEQUENCE [LARGE SCALE GENOMIC DNA]</scope>
    <source>
        <strain evidence="1 2">A1</strain>
    </source>
</reference>
<proteinExistence type="predicted"/>
<feature type="non-terminal residue" evidence="1">
    <location>
        <position position="1"/>
    </location>
</feature>
<dbReference type="VEuPathDB" id="FungiDB:RhiirA1_476042"/>
<comment type="caution">
    <text evidence="1">The sequence shown here is derived from an EMBL/GenBank/DDBJ whole genome shotgun (WGS) entry which is preliminary data.</text>
</comment>
<sequence length="56" mass="6326">SRLFTFSNLTKPVNSSIITGYLNDEENNKDCQDSQLFDLEVSSSLQLKDDINNKEG</sequence>
<dbReference type="VEuPathDB" id="FungiDB:FUN_010901"/>
<reference evidence="1 2" key="1">
    <citation type="submission" date="2017-10" db="EMBL/GenBank/DDBJ databases">
        <title>Extensive intraspecific genome diversity in a model arbuscular mycorrhizal fungus.</title>
        <authorList>
            <person name="Chen E.C.H."/>
            <person name="Morin E."/>
            <person name="Baudet D."/>
            <person name="Noel J."/>
            <person name="Ndikumana S."/>
            <person name="Charron P."/>
            <person name="St-Onge C."/>
            <person name="Giorgi J."/>
            <person name="Grigoriev I.V."/>
            <person name="Roux C."/>
            <person name="Martin F.M."/>
            <person name="Corradi N."/>
        </authorList>
    </citation>
    <scope>NUCLEOTIDE SEQUENCE [LARGE SCALE GENOMIC DNA]</scope>
    <source>
        <strain evidence="1 2">A1</strain>
    </source>
</reference>
<accession>A0A2N0QVV6</accession>
<dbReference type="Proteomes" id="UP000232688">
    <property type="component" value="Unassembled WGS sequence"/>
</dbReference>
<evidence type="ECO:0000313" key="1">
    <source>
        <dbReference type="EMBL" id="PKC55191.1"/>
    </source>
</evidence>